<dbReference type="AlphaFoldDB" id="A0A9Q3CML5"/>
<evidence type="ECO:0000313" key="2">
    <source>
        <dbReference type="Proteomes" id="UP000765509"/>
    </source>
</evidence>
<reference evidence="1" key="1">
    <citation type="submission" date="2021-03" db="EMBL/GenBank/DDBJ databases">
        <title>Draft genome sequence of rust myrtle Austropuccinia psidii MF-1, a brazilian biotype.</title>
        <authorList>
            <person name="Quecine M.C."/>
            <person name="Pachon D.M.R."/>
            <person name="Bonatelli M.L."/>
            <person name="Correr F.H."/>
            <person name="Franceschini L.M."/>
            <person name="Leite T.F."/>
            <person name="Margarido G.R.A."/>
            <person name="Almeida C.A."/>
            <person name="Ferrarezi J.A."/>
            <person name="Labate C.A."/>
        </authorList>
    </citation>
    <scope>NUCLEOTIDE SEQUENCE</scope>
    <source>
        <strain evidence="1">MF-1</strain>
    </source>
</reference>
<name>A0A9Q3CML5_9BASI</name>
<comment type="caution">
    <text evidence="1">The sequence shown here is derived from an EMBL/GenBank/DDBJ whole genome shotgun (WGS) entry which is preliminary data.</text>
</comment>
<proteinExistence type="predicted"/>
<sequence length="104" mass="12095">MAIDNLKSNPAYKQEVYAKIPIHFMEIDRKRNLKSSEWAPGSGSLDTDHIRPEETGTAILGIQLYELQNELFNLVDEYYESHKQGRILLPPLQQKYRCPELGYQ</sequence>
<keyword evidence="2" id="KW-1185">Reference proteome</keyword>
<dbReference type="EMBL" id="AVOT02009316">
    <property type="protein sequence ID" value="MBW0487861.1"/>
    <property type="molecule type" value="Genomic_DNA"/>
</dbReference>
<dbReference type="OrthoDB" id="420169at2759"/>
<protein>
    <submittedName>
        <fullName evidence="1">Uncharacterized protein</fullName>
    </submittedName>
</protein>
<evidence type="ECO:0000313" key="1">
    <source>
        <dbReference type="EMBL" id="MBW0487861.1"/>
    </source>
</evidence>
<dbReference type="Proteomes" id="UP000765509">
    <property type="component" value="Unassembled WGS sequence"/>
</dbReference>
<organism evidence="1 2">
    <name type="scientific">Austropuccinia psidii MF-1</name>
    <dbReference type="NCBI Taxonomy" id="1389203"/>
    <lineage>
        <taxon>Eukaryota</taxon>
        <taxon>Fungi</taxon>
        <taxon>Dikarya</taxon>
        <taxon>Basidiomycota</taxon>
        <taxon>Pucciniomycotina</taxon>
        <taxon>Pucciniomycetes</taxon>
        <taxon>Pucciniales</taxon>
        <taxon>Sphaerophragmiaceae</taxon>
        <taxon>Austropuccinia</taxon>
    </lineage>
</organism>
<accession>A0A9Q3CML5</accession>
<gene>
    <name evidence="1" type="ORF">O181_027576</name>
</gene>